<dbReference type="CDD" id="cd01254">
    <property type="entry name" value="PH_PLD"/>
    <property type="match status" value="1"/>
</dbReference>
<name>A0AAD7UTY0_9FUNG</name>
<organism evidence="12 13">
    <name type="scientific">Lichtheimia ornata</name>
    <dbReference type="NCBI Taxonomy" id="688661"/>
    <lineage>
        <taxon>Eukaryota</taxon>
        <taxon>Fungi</taxon>
        <taxon>Fungi incertae sedis</taxon>
        <taxon>Mucoromycota</taxon>
        <taxon>Mucoromycotina</taxon>
        <taxon>Mucoromycetes</taxon>
        <taxon>Mucorales</taxon>
        <taxon>Lichtheimiaceae</taxon>
        <taxon>Lichtheimia</taxon>
    </lineage>
</organism>
<dbReference type="CDD" id="cd09141">
    <property type="entry name" value="PLDc_vPLD1_2_yPLD_like_2"/>
    <property type="match status" value="1"/>
</dbReference>
<comment type="similarity">
    <text evidence="2 7">Belongs to the phospholipase D family.</text>
</comment>
<dbReference type="Pfam" id="PF00787">
    <property type="entry name" value="PX"/>
    <property type="match status" value="1"/>
</dbReference>
<dbReference type="InterPro" id="IPR015679">
    <property type="entry name" value="PLipase_D_fam"/>
</dbReference>
<dbReference type="Gene3D" id="3.30.870.10">
    <property type="entry name" value="Endonuclease Chain A"/>
    <property type="match status" value="2"/>
</dbReference>
<dbReference type="Proteomes" id="UP001234581">
    <property type="component" value="Unassembled WGS sequence"/>
</dbReference>
<dbReference type="EC" id="3.1.4.4" evidence="7"/>
<feature type="region of interest" description="Disordered" evidence="8">
    <location>
        <begin position="59"/>
        <end position="79"/>
    </location>
</feature>
<evidence type="ECO:0000259" key="11">
    <source>
        <dbReference type="PROSITE" id="PS50195"/>
    </source>
</evidence>
<feature type="region of interest" description="Disordered" evidence="8">
    <location>
        <begin position="898"/>
        <end position="935"/>
    </location>
</feature>
<evidence type="ECO:0000256" key="1">
    <source>
        <dbReference type="ARBA" id="ARBA00000798"/>
    </source>
</evidence>
<dbReference type="RefSeq" id="XP_058337940.1">
    <property type="nucleotide sequence ID" value="XM_058491295.1"/>
</dbReference>
<gene>
    <name evidence="12" type="ORF">O0I10_011326</name>
</gene>
<dbReference type="AlphaFoldDB" id="A0AAD7UTY0"/>
<evidence type="ECO:0000256" key="3">
    <source>
        <dbReference type="ARBA" id="ARBA00022737"/>
    </source>
</evidence>
<evidence type="ECO:0000256" key="2">
    <source>
        <dbReference type="ARBA" id="ARBA00008664"/>
    </source>
</evidence>
<keyword evidence="13" id="KW-1185">Reference proteome</keyword>
<dbReference type="PROSITE" id="PS50035">
    <property type="entry name" value="PLD"/>
    <property type="match status" value="2"/>
</dbReference>
<sequence length="1210" mass="138804">MSNAVPDTAYCYLHRRPATREPHSSGEPATRDSAIDVDHSYNMWKKALSHLAHDATTATTGHRWHRHSRQQVDDQEDDQLPSTADLERMEQEHPEEEDNFFAHPFPQEMPMPMPVAAAPAMAPMPRAKFAHISVPEDESSNDTAPPQVEEGEASGDGQEARNHWGKMVDKIKLISNIQTFSGRETVTTSIAPYYSPLFEPAFIAFTKDEYGRRMPPIMPPMISVSVTDSEYISSLSQWVFRVELQYGDIKWVIKRTISDFVTLHYTLKLKSSVSDYVPAPPAFPDALASLFNSAKTNLGLDRLEDEVPEENEDEEDAERKKEAALSRRVALTEYLRDLVDRAHMLVSYDVCEFFELSAVSIVQDMGWKGKEGFLENRVRISNPNMCHLWKTDRWNKEWVLLRDSYVAFCDDIASPTPSDVLLLDNTFTVKLSEPGLFRSHHMTLSTRYREIEIKGSQREVEEWMESIEKVKQDSPWIKKHRFGSFAPIRHNAKVKWFVDGENHFNAVAEAILAAKTEIYITDWWLTPELYLRRPPEKNEEFRIDRLLKRKAEEGVKVYIIVYKEMSLALTIDSAHTKQWLQSQHENIIVQRHPDRRPFDSRDSILFWSHHEKIVVVDNRLAFIGGVDLCFGRYDTHAHRHADYPAKGHQYKIFPGQDYSSPRVKDFADVAAKHDTTLVDREETPRMPWHDLSCAVVGPIARDAARLFIERWNYLKSTKSMHRPAVPFLMPKGEYVAARDESKFQGKCRVQLLRSASSWSSGITREHSIYNAYMEAITQAKHFIYIENQFFISSTGDDKIVHNKIGQAILNRIKRAHYNNEKFKVFIIIPLIPAFEGDLTSGDSMAARGVMHFQYVSISRGGESICEKLREEGIEPSDYIGWYSLRNWDKIVPRFPKKKTNGHVPAENNDQQEDLSTMSDDEKDVHAEPPTEEEHDDRDYYVSELVYIHDKLMIVDDRIVIIGSANINDRSMLGNRDSEVAIFIEDKEMIPSYLNGELYQASKFAHTLRMQLWKEHLGLLDFNDWDALMDGDNHDVLQTCTSEGLGYNSSASGACNDVEGNTAVTEDLDIKNCEAGEAVRILDRVSRTKSIYDRFGHGPRGHHLKEAAALDPLSDRGYYNIWRKTARSNTEIYRDLFRCVPDDTVHTFDEHHAFVSKAPYGHVADPDRSASDIEEKLSVVRGHLVEFPIDYLKDESLMSAVESMAPMVLFT</sequence>
<dbReference type="GO" id="GO:0004630">
    <property type="term" value="F:phospholipase D activity"/>
    <property type="evidence" value="ECO:0007669"/>
    <property type="project" value="UniProtKB-UniRule"/>
</dbReference>
<proteinExistence type="inferred from homology"/>
<dbReference type="CDD" id="cd09138">
    <property type="entry name" value="PLDc_vPLD1_2_yPLD_like_1"/>
    <property type="match status" value="1"/>
</dbReference>
<keyword evidence="3" id="KW-0677">Repeat</keyword>
<feature type="domain" description="PLD phosphodiesterase" evidence="10">
    <location>
        <begin position="943"/>
        <end position="970"/>
    </location>
</feature>
<feature type="region of interest" description="Disordered" evidence="8">
    <location>
        <begin position="15"/>
        <end position="34"/>
    </location>
</feature>
<keyword evidence="6" id="KW-0443">Lipid metabolism</keyword>
<comment type="catalytic activity">
    <reaction evidence="1 7">
        <text>a 1,2-diacyl-sn-glycero-3-phosphocholine + H2O = a 1,2-diacyl-sn-glycero-3-phosphate + choline + H(+)</text>
        <dbReference type="Rhea" id="RHEA:14445"/>
        <dbReference type="ChEBI" id="CHEBI:15354"/>
        <dbReference type="ChEBI" id="CHEBI:15377"/>
        <dbReference type="ChEBI" id="CHEBI:15378"/>
        <dbReference type="ChEBI" id="CHEBI:57643"/>
        <dbReference type="ChEBI" id="CHEBI:58608"/>
        <dbReference type="EC" id="3.1.4.4"/>
    </reaction>
</comment>
<dbReference type="GeneID" id="83218727"/>
<evidence type="ECO:0000256" key="4">
    <source>
        <dbReference type="ARBA" id="ARBA00022801"/>
    </source>
</evidence>
<dbReference type="InterPro" id="IPR001683">
    <property type="entry name" value="PX_dom"/>
</dbReference>
<dbReference type="InterPro" id="IPR016555">
    <property type="entry name" value="PLipase_D_euk"/>
</dbReference>
<dbReference type="PROSITE" id="PS50003">
    <property type="entry name" value="PH_DOMAIN"/>
    <property type="match status" value="1"/>
</dbReference>
<evidence type="ECO:0000313" key="12">
    <source>
        <dbReference type="EMBL" id="KAJ8653026.1"/>
    </source>
</evidence>
<reference evidence="12 13" key="1">
    <citation type="submission" date="2023-03" db="EMBL/GenBank/DDBJ databases">
        <title>Genome sequence of Lichtheimia ornata CBS 291.66.</title>
        <authorList>
            <person name="Mohabir J.T."/>
            <person name="Shea T.P."/>
            <person name="Kurbessoian T."/>
            <person name="Berby B."/>
            <person name="Fontaine J."/>
            <person name="Livny J."/>
            <person name="Gnirke A."/>
            <person name="Stajich J.E."/>
            <person name="Cuomo C.A."/>
        </authorList>
    </citation>
    <scope>NUCLEOTIDE SEQUENCE [LARGE SCALE GENOMIC DNA]</scope>
    <source>
        <strain evidence="12">CBS 291.66</strain>
    </source>
</reference>
<feature type="compositionally biased region" description="Basic and acidic residues" evidence="8">
    <location>
        <begin position="18"/>
        <end position="34"/>
    </location>
</feature>
<dbReference type="GO" id="GO:0035091">
    <property type="term" value="F:phosphatidylinositol binding"/>
    <property type="evidence" value="ECO:0007669"/>
    <property type="project" value="InterPro"/>
</dbReference>
<evidence type="ECO:0000256" key="8">
    <source>
        <dbReference type="SAM" id="MobiDB-lite"/>
    </source>
</evidence>
<dbReference type="InterPro" id="IPR036871">
    <property type="entry name" value="PX_dom_sf"/>
</dbReference>
<feature type="region of interest" description="Disordered" evidence="8">
    <location>
        <begin position="133"/>
        <end position="161"/>
    </location>
</feature>
<keyword evidence="4 7" id="KW-0378">Hydrolase</keyword>
<dbReference type="GO" id="GO:0035556">
    <property type="term" value="P:intracellular signal transduction"/>
    <property type="evidence" value="ECO:0007669"/>
    <property type="project" value="InterPro"/>
</dbReference>
<dbReference type="PANTHER" id="PTHR18896">
    <property type="entry name" value="PHOSPHOLIPASE D"/>
    <property type="match status" value="1"/>
</dbReference>
<evidence type="ECO:0000259" key="9">
    <source>
        <dbReference type="PROSITE" id="PS50003"/>
    </source>
</evidence>
<dbReference type="Pfam" id="PF00614">
    <property type="entry name" value="PLDc"/>
    <property type="match status" value="1"/>
</dbReference>
<evidence type="ECO:0000259" key="10">
    <source>
        <dbReference type="PROSITE" id="PS50035"/>
    </source>
</evidence>
<dbReference type="SUPFAM" id="SSF56024">
    <property type="entry name" value="Phospholipase D/nuclease"/>
    <property type="match status" value="2"/>
</dbReference>
<dbReference type="SMART" id="SM00155">
    <property type="entry name" value="PLDc"/>
    <property type="match status" value="2"/>
</dbReference>
<dbReference type="PROSITE" id="PS50195">
    <property type="entry name" value="PX"/>
    <property type="match status" value="1"/>
</dbReference>
<feature type="domain" description="PLD phosphodiesterase" evidence="10">
    <location>
        <begin position="605"/>
        <end position="632"/>
    </location>
</feature>
<dbReference type="SMART" id="SM00233">
    <property type="entry name" value="PH"/>
    <property type="match status" value="1"/>
</dbReference>
<dbReference type="SUPFAM" id="SSF50729">
    <property type="entry name" value="PH domain-like"/>
    <property type="match status" value="1"/>
</dbReference>
<dbReference type="GO" id="GO:0006654">
    <property type="term" value="P:phosphatidic acid biosynthetic process"/>
    <property type="evidence" value="ECO:0007669"/>
    <property type="project" value="InterPro"/>
</dbReference>
<dbReference type="EMBL" id="JARTCD010000087">
    <property type="protein sequence ID" value="KAJ8653026.1"/>
    <property type="molecule type" value="Genomic_DNA"/>
</dbReference>
<feature type="domain" description="PH" evidence="9">
    <location>
        <begin position="367"/>
        <end position="472"/>
    </location>
</feature>
<dbReference type="Gene3D" id="3.30.1520.10">
    <property type="entry name" value="Phox-like domain"/>
    <property type="match status" value="1"/>
</dbReference>
<accession>A0AAD7UTY0</accession>
<protein>
    <recommendedName>
        <fullName evidence="7">Phospholipase</fullName>
        <ecNumber evidence="7">3.1.4.4</ecNumber>
    </recommendedName>
</protein>
<dbReference type="PANTHER" id="PTHR18896:SF76">
    <property type="entry name" value="PHOSPHOLIPASE"/>
    <property type="match status" value="1"/>
</dbReference>
<evidence type="ECO:0000313" key="13">
    <source>
        <dbReference type="Proteomes" id="UP001234581"/>
    </source>
</evidence>
<dbReference type="InterPro" id="IPR001736">
    <property type="entry name" value="PLipase_D/transphosphatidylase"/>
</dbReference>
<keyword evidence="5 7" id="KW-0442">Lipid degradation</keyword>
<dbReference type="Pfam" id="PF13091">
    <property type="entry name" value="PLDc_2"/>
    <property type="match status" value="1"/>
</dbReference>
<comment type="caution">
    <text evidence="12">The sequence shown here is derived from an EMBL/GenBank/DDBJ whole genome shotgun (WGS) entry which is preliminary data.</text>
</comment>
<feature type="domain" description="PX" evidence="11">
    <location>
        <begin position="218"/>
        <end position="361"/>
    </location>
</feature>
<dbReference type="InterPro" id="IPR001849">
    <property type="entry name" value="PH_domain"/>
</dbReference>
<dbReference type="InterPro" id="IPR025202">
    <property type="entry name" value="PLD-like_dom"/>
</dbReference>
<dbReference type="GO" id="GO:0009395">
    <property type="term" value="P:phospholipid catabolic process"/>
    <property type="evidence" value="ECO:0007669"/>
    <property type="project" value="TreeGrafter"/>
</dbReference>
<dbReference type="SUPFAM" id="SSF64268">
    <property type="entry name" value="PX domain"/>
    <property type="match status" value="1"/>
</dbReference>
<evidence type="ECO:0000256" key="5">
    <source>
        <dbReference type="ARBA" id="ARBA00022963"/>
    </source>
</evidence>
<evidence type="ECO:0000256" key="7">
    <source>
        <dbReference type="PIRNR" id="PIRNR009376"/>
    </source>
</evidence>
<dbReference type="PIRSF" id="PIRSF009376">
    <property type="entry name" value="Phospholipase_D_euk"/>
    <property type="match status" value="1"/>
</dbReference>
<evidence type="ECO:0000256" key="6">
    <source>
        <dbReference type="ARBA" id="ARBA00023098"/>
    </source>
</evidence>